<evidence type="ECO:0000313" key="3">
    <source>
        <dbReference type="Proteomes" id="UP000196877"/>
    </source>
</evidence>
<dbReference type="Pfam" id="PF05272">
    <property type="entry name" value="VapE-like_dom"/>
    <property type="match status" value="1"/>
</dbReference>
<name>A0ABM6LN57_9BACI</name>
<dbReference type="EMBL" id="CP021920">
    <property type="protein sequence ID" value="ASB90851.1"/>
    <property type="molecule type" value="Genomic_DNA"/>
</dbReference>
<reference evidence="2 3" key="1">
    <citation type="submission" date="2017-06" db="EMBL/GenBank/DDBJ databases">
        <title>Genome sequence of Bacillus sonorensis strain SRCM101395.</title>
        <authorList>
            <person name="Cho S.H."/>
        </authorList>
    </citation>
    <scope>NUCLEOTIDE SEQUENCE [LARGE SCALE GENOMIC DNA]</scope>
    <source>
        <strain evidence="2 3">SRCM101395</strain>
    </source>
</reference>
<organism evidence="2 3">
    <name type="scientific">Bacillus sonorensis</name>
    <dbReference type="NCBI Taxonomy" id="119858"/>
    <lineage>
        <taxon>Bacteria</taxon>
        <taxon>Bacillati</taxon>
        <taxon>Bacillota</taxon>
        <taxon>Bacilli</taxon>
        <taxon>Bacillales</taxon>
        <taxon>Bacillaceae</taxon>
        <taxon>Bacillus</taxon>
    </lineage>
</organism>
<proteinExistence type="predicted"/>
<protein>
    <recommendedName>
        <fullName evidence="1">Virulence-associated protein E-like domain-containing protein</fullName>
    </recommendedName>
</protein>
<dbReference type="Proteomes" id="UP000196877">
    <property type="component" value="Chromosome"/>
</dbReference>
<sequence length="804" mass="92179">MMETALKKRVQHDGSITIATGRNRWDKAWKNKDILWSDLLKKLSTPNYTSETSEEYKKMSKAQQDQIKDVGGFVGGTLKGGRRKTDSVVWRQVVTLDADFIKGDLWASVEMMFDFACAAYSTHKHSSTSPRLRLVIPLKRPITPDEYQAVSRRLAADLGIDFFDDTTYQPHRLMYWPSTSKDGEFVFRLQDLPWLDPDEVLSRYTDWKDPSYWPESSRLQKQRQKLADKQGDPHEKNGMVGAFCRTYSITEAVETFLSDVYEEAGPGRFTYKAGSTTGGLILYDDDKFAYSHHGTDPIGGQLVNAFDLVRIHKFGMRDEEAEPGTPVVRLPSFTAMTEFAQADKNVKRTLGQERLQAASEEFGVIEDVNSDWFENLDVKKNGDILSTAKNIILILQNDPHLAGKIAWNDFSHRAAVLGDLPWRKLSEGEYWTDRDDASLRNYLETVYRISGQGKVHDALMEVQGKNKFHPVQDYLNSLEWDGLPRLDTLFIEYLGAEDSEYVRAVTRKIFTAAVGRVMKPGLKFDNVLVMVGPQGVGKSYIIKKLGMDWHSDSITTVQGKEAYEQLQGAWLIELAELSATRKAEAEAVKHFISKQEDSYRVAYGRQISVFPRQCVFFGSTNDVTFLRDRTGNRRFWPVVVAAQERTKSIWKDLNQYEIDQIWAEAVVRWNEKEPLYLSSKLADAAKEAQEAHTEESAKAGLIEEYLNRLLPEDWAKKDISERRRFIHGSDFGETDEGTVKRERVCAMEIWVELFEGDPKQMTPIQAREINDILRRIPGWKAHTKDRGRLYFGKNYGYQRAFVRE</sequence>
<keyword evidence="3" id="KW-1185">Reference proteome</keyword>
<evidence type="ECO:0000259" key="1">
    <source>
        <dbReference type="Pfam" id="PF05272"/>
    </source>
</evidence>
<gene>
    <name evidence="2" type="ORF">S101395_04349</name>
</gene>
<dbReference type="PANTHER" id="PTHR34985">
    <property type="entry name" value="SLR0554 PROTEIN"/>
    <property type="match status" value="1"/>
</dbReference>
<dbReference type="InterPro" id="IPR007936">
    <property type="entry name" value="VapE-like_dom"/>
</dbReference>
<dbReference type="PANTHER" id="PTHR34985:SF1">
    <property type="entry name" value="SLR0554 PROTEIN"/>
    <property type="match status" value="1"/>
</dbReference>
<accession>A0ABM6LN57</accession>
<feature type="domain" description="Virulence-associated protein E-like" evidence="1">
    <location>
        <begin position="475"/>
        <end position="693"/>
    </location>
</feature>
<evidence type="ECO:0000313" key="2">
    <source>
        <dbReference type="EMBL" id="ASB90851.1"/>
    </source>
</evidence>